<evidence type="ECO:0000256" key="4">
    <source>
        <dbReference type="ARBA" id="ARBA00023139"/>
    </source>
</evidence>
<dbReference type="Pfam" id="PF01547">
    <property type="entry name" value="SBP_bac_1"/>
    <property type="match status" value="1"/>
</dbReference>
<dbReference type="PANTHER" id="PTHR43649">
    <property type="entry name" value="ARABINOSE-BINDING PROTEIN-RELATED"/>
    <property type="match status" value="1"/>
</dbReference>
<comment type="caution">
    <text evidence="6">The sequence shown here is derived from an EMBL/GenBank/DDBJ whole genome shotgun (WGS) entry which is preliminary data.</text>
</comment>
<dbReference type="InterPro" id="IPR050490">
    <property type="entry name" value="Bact_solute-bd_prot1"/>
</dbReference>
<dbReference type="CDD" id="cd13580">
    <property type="entry name" value="PBP2_AlgQ_like_1"/>
    <property type="match status" value="1"/>
</dbReference>
<dbReference type="SUPFAM" id="SSF53850">
    <property type="entry name" value="Periplasmic binding protein-like II"/>
    <property type="match status" value="1"/>
</dbReference>
<dbReference type="InterPro" id="IPR006059">
    <property type="entry name" value="SBP"/>
</dbReference>
<protein>
    <submittedName>
        <fullName evidence="6">Extracellular solute-binding protein</fullName>
    </submittedName>
</protein>
<keyword evidence="5" id="KW-0449">Lipoprotein</keyword>
<evidence type="ECO:0000256" key="5">
    <source>
        <dbReference type="ARBA" id="ARBA00023288"/>
    </source>
</evidence>
<dbReference type="EMBL" id="JBHLWN010000076">
    <property type="protein sequence ID" value="MFC0214637.1"/>
    <property type="molecule type" value="Genomic_DNA"/>
</dbReference>
<keyword evidence="7" id="KW-1185">Reference proteome</keyword>
<reference evidence="6 7" key="1">
    <citation type="submission" date="2024-09" db="EMBL/GenBank/DDBJ databases">
        <authorList>
            <person name="Sun Q."/>
            <person name="Mori K."/>
        </authorList>
    </citation>
    <scope>NUCLEOTIDE SEQUENCE [LARGE SCALE GENOMIC DNA]</scope>
    <source>
        <strain evidence="6 7">CCM 7759</strain>
    </source>
</reference>
<dbReference type="PANTHER" id="PTHR43649:SF33">
    <property type="entry name" value="POLYGALACTURONAN_RHAMNOGALACTURONAN-BINDING PROTEIN YTCQ"/>
    <property type="match status" value="1"/>
</dbReference>
<evidence type="ECO:0000313" key="6">
    <source>
        <dbReference type="EMBL" id="MFC0214637.1"/>
    </source>
</evidence>
<sequence length="463" mass="51614">MLPLHHTKVPDAASVEAVNQTAGVKLDIDWVPNDIYTDRIRNAIETNSLRMVTSVTQPDYESYGKNAIRSGIFWEIGPYLSSYPNLRNLDKQILNDIAVDGKIYGLYTQRPSSRQGVILRKDWLDKLNEKEPASIDELYHIMKRFTTGDPDGNGANDTIGLADRKDLMYGAFKTLSSYFGTPNNWSVSGGKLVPEFMSPEYMDTMNFMKKLYNEGVVNPDFAVTSKQIQRYMFISGKAGIYIGALTDAPRLLDEMKKLNPKAELTLVNRIKGPKGYGVWSIPRYSSVLLFSKKTIPTEEDLKNVLAFFDRTLDADVANLLAYGQPGKAYVEKSGKAVLKPEMADYKNTEVFPFLPLMINNLNNPNLLPIDEASLTPLTVMADKLVADNENILIVDPAQHLASPTNETRGSELSQFIANATYDYILGHIDGSGFAEAIATWRSRGGDKIIEEYNEAYRSAGAKS</sequence>
<evidence type="ECO:0000256" key="3">
    <source>
        <dbReference type="ARBA" id="ARBA00023136"/>
    </source>
</evidence>
<name>A0ABV6DPS9_9BACL</name>
<evidence type="ECO:0000256" key="2">
    <source>
        <dbReference type="ARBA" id="ARBA00022729"/>
    </source>
</evidence>
<proteinExistence type="predicted"/>
<dbReference type="RefSeq" id="WP_377472033.1">
    <property type="nucleotide sequence ID" value="NZ_JBHLWN010000076.1"/>
</dbReference>
<keyword evidence="3" id="KW-0472">Membrane</keyword>
<dbReference type="Proteomes" id="UP001589776">
    <property type="component" value="Unassembled WGS sequence"/>
</dbReference>
<gene>
    <name evidence="6" type="ORF">ACFFK0_19720</name>
</gene>
<keyword evidence="2" id="KW-0732">Signal</keyword>
<evidence type="ECO:0000256" key="1">
    <source>
        <dbReference type="ARBA" id="ARBA00022475"/>
    </source>
</evidence>
<dbReference type="Gene3D" id="3.40.190.10">
    <property type="entry name" value="Periplasmic binding protein-like II"/>
    <property type="match status" value="2"/>
</dbReference>
<keyword evidence="4" id="KW-0564">Palmitate</keyword>
<organism evidence="6 7">
    <name type="scientific">Paenibacillus chartarius</name>
    <dbReference type="NCBI Taxonomy" id="747481"/>
    <lineage>
        <taxon>Bacteria</taxon>
        <taxon>Bacillati</taxon>
        <taxon>Bacillota</taxon>
        <taxon>Bacilli</taxon>
        <taxon>Bacillales</taxon>
        <taxon>Paenibacillaceae</taxon>
        <taxon>Paenibacillus</taxon>
    </lineage>
</organism>
<accession>A0ABV6DPS9</accession>
<evidence type="ECO:0000313" key="7">
    <source>
        <dbReference type="Proteomes" id="UP001589776"/>
    </source>
</evidence>
<keyword evidence="1" id="KW-1003">Cell membrane</keyword>